<feature type="transmembrane region" description="Helical" evidence="8">
    <location>
        <begin position="316"/>
        <end position="345"/>
    </location>
</feature>
<keyword evidence="5 8" id="KW-1133">Transmembrane helix</keyword>
<reference evidence="9 10" key="1">
    <citation type="submission" date="2017-11" db="EMBL/GenBank/DDBJ databases">
        <title>Taxonomic description and genome sequences of Spirosoma HA7 sp. nov., isolated from pollen microhabitat of Corylus avellana.</title>
        <authorList>
            <person name="Ambika Manirajan B."/>
            <person name="Suarez C."/>
            <person name="Ratering S."/>
            <person name="Geissler-Plaum R."/>
            <person name="Cardinale M."/>
            <person name="Sylvia S."/>
        </authorList>
    </citation>
    <scope>NUCLEOTIDE SEQUENCE [LARGE SCALE GENOMIC DNA]</scope>
    <source>
        <strain evidence="9 10">HA7</strain>
    </source>
</reference>
<dbReference type="GO" id="GO:0005886">
    <property type="term" value="C:plasma membrane"/>
    <property type="evidence" value="ECO:0007669"/>
    <property type="project" value="UniProtKB-SubCell"/>
</dbReference>
<dbReference type="KEGG" id="spir:CWM47_23470"/>
<keyword evidence="2" id="KW-1003">Cell membrane</keyword>
<dbReference type="Proteomes" id="UP000232883">
    <property type="component" value="Chromosome"/>
</dbReference>
<dbReference type="GO" id="GO:0016758">
    <property type="term" value="F:hexosyltransferase activity"/>
    <property type="evidence" value="ECO:0007669"/>
    <property type="project" value="InterPro"/>
</dbReference>
<organism evidence="9 10">
    <name type="scientific">Spirosoma pollinicola</name>
    <dbReference type="NCBI Taxonomy" id="2057025"/>
    <lineage>
        <taxon>Bacteria</taxon>
        <taxon>Pseudomonadati</taxon>
        <taxon>Bacteroidota</taxon>
        <taxon>Cytophagia</taxon>
        <taxon>Cytophagales</taxon>
        <taxon>Cytophagaceae</taxon>
        <taxon>Spirosoma</taxon>
    </lineage>
</organism>
<evidence type="ECO:0000256" key="8">
    <source>
        <dbReference type="SAM" id="Phobius"/>
    </source>
</evidence>
<dbReference type="InterPro" id="IPR018584">
    <property type="entry name" value="GT87"/>
</dbReference>
<feature type="transmembrane region" description="Helical" evidence="8">
    <location>
        <begin position="136"/>
        <end position="166"/>
    </location>
</feature>
<evidence type="ECO:0000313" key="10">
    <source>
        <dbReference type="Proteomes" id="UP000232883"/>
    </source>
</evidence>
<keyword evidence="3" id="KW-0808">Transferase</keyword>
<protein>
    <recommendedName>
        <fullName evidence="11">DUF2029 domain-containing protein</fullName>
    </recommendedName>
</protein>
<keyword evidence="4 8" id="KW-0812">Transmembrane</keyword>
<proteinExistence type="inferred from homology"/>
<evidence type="ECO:0000256" key="7">
    <source>
        <dbReference type="ARBA" id="ARBA00024033"/>
    </source>
</evidence>
<evidence type="ECO:0000256" key="2">
    <source>
        <dbReference type="ARBA" id="ARBA00022475"/>
    </source>
</evidence>
<feature type="transmembrane region" description="Helical" evidence="8">
    <location>
        <begin position="20"/>
        <end position="38"/>
    </location>
</feature>
<evidence type="ECO:0000256" key="5">
    <source>
        <dbReference type="ARBA" id="ARBA00022989"/>
    </source>
</evidence>
<dbReference type="OrthoDB" id="1070018at2"/>
<sequence>MLNSRYKTISQFFGKESVLLSAYLLITLLASIQQYLLPDQQIGPSVQRYSNYNNYIIFKNSFIHLLTHKNLYSLHLTEQWDLFKYSPTFALFMGLFAFLPDWLGLTGWNLLNTLVLFFGIKHLPFVSEDSRVKIRWFILVELLTSIQNAQSNGLIAGLFVWSFIWLEREKSLWASLLMLFSTFIKIFGVVGFVLFLLYPRKPTAILYTIGWTAVLAILPLAVVPYQELLNQYINWWVMLQNDHSSSIGLSVMGWLNTWFSLDPSKLLVVVIGGILLMLPLLRTDQYKSNQYRLFLLASVLIWVVIFNHKAESPTFILAITGVGIWYFCQPVTVTNRVLVILAFVFTSLSPTDVFPTALRDLLVLPYVLKAVFCIAIWAKLTVELLINDWQSIDIDCSVGGSPPTLRPTGYYE</sequence>
<evidence type="ECO:0000313" key="9">
    <source>
        <dbReference type="EMBL" id="AUD04542.1"/>
    </source>
</evidence>
<comment type="subcellular location">
    <subcellularLocation>
        <location evidence="1">Cell membrane</location>
        <topology evidence="1">Multi-pass membrane protein</topology>
    </subcellularLocation>
</comment>
<accession>A0A2K8Z3V2</accession>
<feature type="transmembrane region" description="Helical" evidence="8">
    <location>
        <begin position="204"/>
        <end position="225"/>
    </location>
</feature>
<keyword evidence="10" id="KW-1185">Reference proteome</keyword>
<dbReference type="RefSeq" id="WP_100990607.1">
    <property type="nucleotide sequence ID" value="NZ_CP025096.1"/>
</dbReference>
<gene>
    <name evidence="9" type="ORF">CWM47_23470</name>
</gene>
<feature type="transmembrane region" description="Helical" evidence="8">
    <location>
        <begin position="293"/>
        <end position="310"/>
    </location>
</feature>
<evidence type="ECO:0008006" key="11">
    <source>
        <dbReference type="Google" id="ProtNLM"/>
    </source>
</evidence>
<feature type="transmembrane region" description="Helical" evidence="8">
    <location>
        <begin position="357"/>
        <end position="378"/>
    </location>
</feature>
<evidence type="ECO:0000256" key="3">
    <source>
        <dbReference type="ARBA" id="ARBA00022679"/>
    </source>
</evidence>
<keyword evidence="6 8" id="KW-0472">Membrane</keyword>
<dbReference type="EMBL" id="CP025096">
    <property type="protein sequence ID" value="AUD04542.1"/>
    <property type="molecule type" value="Genomic_DNA"/>
</dbReference>
<comment type="similarity">
    <text evidence="7">Belongs to the glycosyltransferase 87 family.</text>
</comment>
<dbReference type="Pfam" id="PF09594">
    <property type="entry name" value="GT87"/>
    <property type="match status" value="1"/>
</dbReference>
<evidence type="ECO:0000256" key="6">
    <source>
        <dbReference type="ARBA" id="ARBA00023136"/>
    </source>
</evidence>
<feature type="transmembrane region" description="Helical" evidence="8">
    <location>
        <begin position="172"/>
        <end position="197"/>
    </location>
</feature>
<feature type="transmembrane region" description="Helical" evidence="8">
    <location>
        <begin position="264"/>
        <end position="281"/>
    </location>
</feature>
<name>A0A2K8Z3V2_9BACT</name>
<evidence type="ECO:0000256" key="4">
    <source>
        <dbReference type="ARBA" id="ARBA00022692"/>
    </source>
</evidence>
<dbReference type="AlphaFoldDB" id="A0A2K8Z3V2"/>
<evidence type="ECO:0000256" key="1">
    <source>
        <dbReference type="ARBA" id="ARBA00004651"/>
    </source>
</evidence>